<dbReference type="AlphaFoldDB" id="A0AAV0FW20"/>
<sequence>MKPCRRFRLLRGFFRSSLLKPWIICIAIGNIRRLMVEGLKVMAQVKGAEGWQRCSGRGATSGSGTTIRFDE</sequence>
<accession>A0AAV0FW20</accession>
<protein>
    <submittedName>
        <fullName evidence="1">Uncharacterized protein</fullName>
    </submittedName>
</protein>
<gene>
    <name evidence="1" type="ORF">CEPIT_LOCUS37642</name>
</gene>
<keyword evidence="2" id="KW-1185">Reference proteome</keyword>
<evidence type="ECO:0000313" key="1">
    <source>
        <dbReference type="EMBL" id="CAH9139512.1"/>
    </source>
</evidence>
<name>A0AAV0FW20_9ASTE</name>
<reference evidence="1" key="1">
    <citation type="submission" date="2022-07" db="EMBL/GenBank/DDBJ databases">
        <authorList>
            <person name="Macas J."/>
            <person name="Novak P."/>
            <person name="Neumann P."/>
        </authorList>
    </citation>
    <scope>NUCLEOTIDE SEQUENCE</scope>
</reference>
<organism evidence="1 2">
    <name type="scientific">Cuscuta epithymum</name>
    <dbReference type="NCBI Taxonomy" id="186058"/>
    <lineage>
        <taxon>Eukaryota</taxon>
        <taxon>Viridiplantae</taxon>
        <taxon>Streptophyta</taxon>
        <taxon>Embryophyta</taxon>
        <taxon>Tracheophyta</taxon>
        <taxon>Spermatophyta</taxon>
        <taxon>Magnoliopsida</taxon>
        <taxon>eudicotyledons</taxon>
        <taxon>Gunneridae</taxon>
        <taxon>Pentapetalae</taxon>
        <taxon>asterids</taxon>
        <taxon>lamiids</taxon>
        <taxon>Solanales</taxon>
        <taxon>Convolvulaceae</taxon>
        <taxon>Cuscuteae</taxon>
        <taxon>Cuscuta</taxon>
        <taxon>Cuscuta subgen. Cuscuta</taxon>
    </lineage>
</organism>
<proteinExistence type="predicted"/>
<comment type="caution">
    <text evidence="1">The sequence shown here is derived from an EMBL/GenBank/DDBJ whole genome shotgun (WGS) entry which is preliminary data.</text>
</comment>
<dbReference type="Proteomes" id="UP001152523">
    <property type="component" value="Unassembled WGS sequence"/>
</dbReference>
<evidence type="ECO:0000313" key="2">
    <source>
        <dbReference type="Proteomes" id="UP001152523"/>
    </source>
</evidence>
<dbReference type="EMBL" id="CAMAPF010001016">
    <property type="protein sequence ID" value="CAH9139512.1"/>
    <property type="molecule type" value="Genomic_DNA"/>
</dbReference>